<sequence>MGRKAPPPPFGLDERTYAQLWFYALPVLAFVLGLVVTVALAGVLSGAWVVLAVLAGVAVGAAVVLGGRALHRRLEDRQNRS</sequence>
<protein>
    <submittedName>
        <fullName evidence="2">Positive regulator of sigma(E), RseC/MucC</fullName>
    </submittedName>
</protein>
<keyword evidence="1" id="KW-0472">Membrane</keyword>
<proteinExistence type="predicted"/>
<accession>A0A1I2AY88</accession>
<dbReference type="EMBL" id="FONG01000003">
    <property type="protein sequence ID" value="SFE48872.1"/>
    <property type="molecule type" value="Genomic_DNA"/>
</dbReference>
<evidence type="ECO:0000313" key="3">
    <source>
        <dbReference type="Proteomes" id="UP000199323"/>
    </source>
</evidence>
<reference evidence="3" key="1">
    <citation type="submission" date="2016-10" db="EMBL/GenBank/DDBJ databases">
        <authorList>
            <person name="Varghese N."/>
            <person name="Submissions S."/>
        </authorList>
    </citation>
    <scope>NUCLEOTIDE SEQUENCE [LARGE SCALE GENOMIC DNA]</scope>
    <source>
        <strain evidence="3">CGMCC 4.3510</strain>
    </source>
</reference>
<name>A0A1I2AY88_9ACTN</name>
<dbReference type="AlphaFoldDB" id="A0A1I2AY88"/>
<keyword evidence="3" id="KW-1185">Reference proteome</keyword>
<evidence type="ECO:0000313" key="2">
    <source>
        <dbReference type="EMBL" id="SFE48872.1"/>
    </source>
</evidence>
<keyword evidence="1" id="KW-0812">Transmembrane</keyword>
<evidence type="ECO:0000256" key="1">
    <source>
        <dbReference type="SAM" id="Phobius"/>
    </source>
</evidence>
<keyword evidence="1" id="KW-1133">Transmembrane helix</keyword>
<gene>
    <name evidence="2" type="ORF">SAMN05216251_103277</name>
</gene>
<dbReference type="Proteomes" id="UP000199323">
    <property type="component" value="Unassembled WGS sequence"/>
</dbReference>
<dbReference type="STRING" id="380248.SAMN05216251_103277"/>
<dbReference type="Pfam" id="PF04246">
    <property type="entry name" value="RseC_MucC"/>
    <property type="match status" value="1"/>
</dbReference>
<dbReference type="RefSeq" id="WP_093712489.1">
    <property type="nucleotide sequence ID" value="NZ_FONG01000003.1"/>
</dbReference>
<organism evidence="2 3">
    <name type="scientific">Actinacidiphila alni</name>
    <dbReference type="NCBI Taxonomy" id="380248"/>
    <lineage>
        <taxon>Bacteria</taxon>
        <taxon>Bacillati</taxon>
        <taxon>Actinomycetota</taxon>
        <taxon>Actinomycetes</taxon>
        <taxon>Kitasatosporales</taxon>
        <taxon>Streptomycetaceae</taxon>
        <taxon>Actinacidiphila</taxon>
    </lineage>
</organism>
<feature type="transmembrane region" description="Helical" evidence="1">
    <location>
        <begin position="20"/>
        <end position="41"/>
    </location>
</feature>
<feature type="transmembrane region" description="Helical" evidence="1">
    <location>
        <begin position="47"/>
        <end position="70"/>
    </location>
</feature>